<protein>
    <submittedName>
        <fullName evidence="3">Phosphate/phosphite/phosphonate ABC transporter substrate-binding protein</fullName>
    </submittedName>
</protein>
<dbReference type="PANTHER" id="PTHR35841">
    <property type="entry name" value="PHOSPHONATES-BINDING PERIPLASMIC PROTEIN"/>
    <property type="match status" value="1"/>
</dbReference>
<name>A0ABR8KBB2_9NOSO</name>
<evidence type="ECO:0000313" key="3">
    <source>
        <dbReference type="EMBL" id="MBD2736805.1"/>
    </source>
</evidence>
<evidence type="ECO:0000313" key="4">
    <source>
        <dbReference type="Proteomes" id="UP000637383"/>
    </source>
</evidence>
<reference evidence="3 4" key="1">
    <citation type="journal article" date="2020" name="ISME J.">
        <title>Comparative genomics reveals insights into cyanobacterial evolution and habitat adaptation.</title>
        <authorList>
            <person name="Chen M.Y."/>
            <person name="Teng W.K."/>
            <person name="Zhao L."/>
            <person name="Hu C.X."/>
            <person name="Zhou Y.K."/>
            <person name="Han B.P."/>
            <person name="Song L.R."/>
            <person name="Shu W.S."/>
        </authorList>
    </citation>
    <scope>NUCLEOTIDE SEQUENCE [LARGE SCALE GENOMIC DNA]</scope>
    <source>
        <strain evidence="3 4">FACHB-159</strain>
    </source>
</reference>
<dbReference type="PANTHER" id="PTHR35841:SF1">
    <property type="entry name" value="PHOSPHONATES-BINDING PERIPLASMIC PROTEIN"/>
    <property type="match status" value="1"/>
</dbReference>
<evidence type="ECO:0000256" key="1">
    <source>
        <dbReference type="ARBA" id="ARBA00007162"/>
    </source>
</evidence>
<sequence>MKKSLLALWLVARYYLFSQNRILILVVIMALVATGCSGIVSKNNYSITDKVPINYKQNLYNLKIGVVPTEKPIEQERMIKALKEYLEQSVGGGVEIEPQSKTIGRQTKQNTEEIQNRQNTIAISLNFQIGKSYQQITDLLVQDKLDMAYLGPLSYLEAVDRGAKIEPLVAAIDKHTGEPWYRACIIVKQDSPINTLKDLKGKRIAFVDKLSTSGYLMPLATFKKLGINYKRDFAQVIYTGSHSKSLTALEDGIVDAAATNISSYFKQQKTGKITPENSRVLWQSAPILNFPIVVSKKLPPELIQRLKEALISSPEGLEDILGIESSGYTLVTPSDYASIEQLRKELNLISVPAK</sequence>
<accession>A0ABR8KBB2</accession>
<evidence type="ECO:0000256" key="2">
    <source>
        <dbReference type="ARBA" id="ARBA00022729"/>
    </source>
</evidence>
<organism evidence="3 4">
    <name type="scientific">Nostoc paludosum FACHB-159</name>
    <dbReference type="NCBI Taxonomy" id="2692908"/>
    <lineage>
        <taxon>Bacteria</taxon>
        <taxon>Bacillati</taxon>
        <taxon>Cyanobacteriota</taxon>
        <taxon>Cyanophyceae</taxon>
        <taxon>Nostocales</taxon>
        <taxon>Nostocaceae</taxon>
        <taxon>Nostoc</taxon>
    </lineage>
</organism>
<dbReference type="CDD" id="cd13571">
    <property type="entry name" value="PBP2_PnhD_1"/>
    <property type="match status" value="1"/>
</dbReference>
<keyword evidence="2" id="KW-0732">Signal</keyword>
<dbReference type="InterPro" id="IPR005770">
    <property type="entry name" value="PhnD"/>
</dbReference>
<comment type="similarity">
    <text evidence="1">Belongs to the phosphate/phosphite/phosphonate binding protein family.</text>
</comment>
<dbReference type="NCBIfam" id="TIGR01098">
    <property type="entry name" value="3A0109s03R"/>
    <property type="match status" value="1"/>
</dbReference>
<proteinExistence type="inferred from homology"/>
<dbReference type="Gene3D" id="3.40.190.10">
    <property type="entry name" value="Periplasmic binding protein-like II"/>
    <property type="match status" value="2"/>
</dbReference>
<dbReference type="RefSeq" id="WP_190957418.1">
    <property type="nucleotide sequence ID" value="NZ_JACJTU010000024.1"/>
</dbReference>
<dbReference type="SUPFAM" id="SSF53850">
    <property type="entry name" value="Periplasmic binding protein-like II"/>
    <property type="match status" value="1"/>
</dbReference>
<dbReference type="EMBL" id="JACJTU010000024">
    <property type="protein sequence ID" value="MBD2736805.1"/>
    <property type="molecule type" value="Genomic_DNA"/>
</dbReference>
<dbReference type="Pfam" id="PF12974">
    <property type="entry name" value="Phosphonate-bd"/>
    <property type="match status" value="1"/>
</dbReference>
<dbReference type="Proteomes" id="UP000637383">
    <property type="component" value="Unassembled WGS sequence"/>
</dbReference>
<gene>
    <name evidence="3" type="primary">phnD</name>
    <name evidence="3" type="ORF">H6H03_23435</name>
</gene>
<keyword evidence="4" id="KW-1185">Reference proteome</keyword>
<comment type="caution">
    <text evidence="3">The sequence shown here is derived from an EMBL/GenBank/DDBJ whole genome shotgun (WGS) entry which is preliminary data.</text>
</comment>